<evidence type="ECO:0000256" key="1">
    <source>
        <dbReference type="ARBA" id="ARBA00004141"/>
    </source>
</evidence>
<keyword evidence="8" id="KW-1185">Reference proteome</keyword>
<dbReference type="SUPFAM" id="SSF81324">
    <property type="entry name" value="Voltage-gated potassium channels"/>
    <property type="match status" value="1"/>
</dbReference>
<keyword evidence="3 6" id="KW-1133">Transmembrane helix</keyword>
<evidence type="ECO:0000256" key="5">
    <source>
        <dbReference type="SAM" id="MobiDB-lite"/>
    </source>
</evidence>
<comment type="caution">
    <text evidence="7">The sequence shown here is derived from an EMBL/GenBank/DDBJ whole genome shotgun (WGS) entry which is preliminary data.</text>
</comment>
<dbReference type="Proteomes" id="UP001183794">
    <property type="component" value="Unassembled WGS sequence"/>
</dbReference>
<dbReference type="RefSeq" id="WP_310174795.1">
    <property type="nucleotide sequence ID" value="NZ_BAABHE010000002.1"/>
</dbReference>
<keyword evidence="2 6" id="KW-0812">Transmembrane</keyword>
<organism evidence="7 8">
    <name type="scientific">Enteractinococcus fodinae</name>
    <dbReference type="NCBI Taxonomy" id="684663"/>
    <lineage>
        <taxon>Bacteria</taxon>
        <taxon>Bacillati</taxon>
        <taxon>Actinomycetota</taxon>
        <taxon>Actinomycetes</taxon>
        <taxon>Micrococcales</taxon>
        <taxon>Micrococcaceae</taxon>
    </lineage>
</organism>
<dbReference type="EMBL" id="JAVDYJ010000001">
    <property type="protein sequence ID" value="MDR7348017.1"/>
    <property type="molecule type" value="Genomic_DNA"/>
</dbReference>
<evidence type="ECO:0000313" key="8">
    <source>
        <dbReference type="Proteomes" id="UP001183794"/>
    </source>
</evidence>
<evidence type="ECO:0000313" key="7">
    <source>
        <dbReference type="EMBL" id="MDR7348017.1"/>
    </source>
</evidence>
<sequence>MTTAESPKDRAGDANHSRAQKASDEAKDVAAAGFDKTSDDKIDEIQERWEKRLAWPVLIAAILSVPAVFLTLFDEPLEMIGHILLYLTTAVLVIETTIFFLISPKKIDWVRRNWWLIGLTIATILAVIFSIGPMQLFRTVRSVGALRVLKAKQVAKAGESLANKGNKRWRRWFGQILATLVVGAFVVLALAVPESEARTTLENYVGEEGVPFAAAIAGVITVVGMYFLVRTPRKQGDSESEDRSSVSQGD</sequence>
<feature type="transmembrane region" description="Helical" evidence="6">
    <location>
        <begin position="53"/>
        <end position="72"/>
    </location>
</feature>
<dbReference type="InterPro" id="IPR027359">
    <property type="entry name" value="Volt_channel_dom_sf"/>
</dbReference>
<gene>
    <name evidence="7" type="ORF">J2S62_002274</name>
</gene>
<comment type="subcellular location">
    <subcellularLocation>
        <location evidence="1">Membrane</location>
        <topology evidence="1">Multi-pass membrane protein</topology>
    </subcellularLocation>
</comment>
<evidence type="ECO:0000256" key="4">
    <source>
        <dbReference type="ARBA" id="ARBA00023136"/>
    </source>
</evidence>
<proteinExistence type="predicted"/>
<reference evidence="7 8" key="1">
    <citation type="submission" date="2023-07" db="EMBL/GenBank/DDBJ databases">
        <title>Sequencing the genomes of 1000 actinobacteria strains.</title>
        <authorList>
            <person name="Klenk H.-P."/>
        </authorList>
    </citation>
    <scope>NUCLEOTIDE SEQUENCE [LARGE SCALE GENOMIC DNA]</scope>
    <source>
        <strain evidence="7 8">DSM 22966</strain>
    </source>
</reference>
<accession>A0ABU2B317</accession>
<feature type="transmembrane region" description="Helical" evidence="6">
    <location>
        <begin position="84"/>
        <end position="102"/>
    </location>
</feature>
<feature type="region of interest" description="Disordered" evidence="5">
    <location>
        <begin position="1"/>
        <end position="32"/>
    </location>
</feature>
<protein>
    <submittedName>
        <fullName evidence="7">Cation transport ATPase</fullName>
    </submittedName>
</protein>
<evidence type="ECO:0000256" key="6">
    <source>
        <dbReference type="SAM" id="Phobius"/>
    </source>
</evidence>
<dbReference type="Gene3D" id="1.20.120.350">
    <property type="entry name" value="Voltage-gated potassium channels. Chain C"/>
    <property type="match status" value="1"/>
</dbReference>
<keyword evidence="4 6" id="KW-0472">Membrane</keyword>
<feature type="transmembrane region" description="Helical" evidence="6">
    <location>
        <begin position="114"/>
        <end position="137"/>
    </location>
</feature>
<name>A0ABU2B317_9MICC</name>
<evidence type="ECO:0000256" key="2">
    <source>
        <dbReference type="ARBA" id="ARBA00022692"/>
    </source>
</evidence>
<feature type="compositionally biased region" description="Basic and acidic residues" evidence="5">
    <location>
        <begin position="1"/>
        <end position="28"/>
    </location>
</feature>
<feature type="transmembrane region" description="Helical" evidence="6">
    <location>
        <begin position="172"/>
        <end position="192"/>
    </location>
</feature>
<feature type="transmembrane region" description="Helical" evidence="6">
    <location>
        <begin position="212"/>
        <end position="229"/>
    </location>
</feature>
<evidence type="ECO:0000256" key="3">
    <source>
        <dbReference type="ARBA" id="ARBA00022989"/>
    </source>
</evidence>